<comment type="caution">
    <text evidence="1">The sequence shown here is derived from an EMBL/GenBank/DDBJ whole genome shotgun (WGS) entry which is preliminary data.</text>
</comment>
<dbReference type="EMBL" id="AKCV02000025">
    <property type="protein sequence ID" value="TMS56935.1"/>
    <property type="molecule type" value="Genomic_DNA"/>
</dbReference>
<gene>
    <name evidence="1" type="ORF">MW7_013235</name>
</gene>
<dbReference type="Proteomes" id="UP000004277">
    <property type="component" value="Unassembled WGS sequence"/>
</dbReference>
<reference evidence="1" key="1">
    <citation type="submission" date="2019-05" db="EMBL/GenBank/DDBJ databases">
        <title>Revised genome assembly of Burkholderiaceae (previously Ralstonia) sp. PBA.</title>
        <authorList>
            <person name="Gan H.M."/>
        </authorList>
    </citation>
    <scope>NUCLEOTIDE SEQUENCE</scope>
    <source>
        <strain evidence="1">PBA</strain>
    </source>
</reference>
<accession>A0ACD3SL71</accession>
<keyword evidence="2" id="KW-1185">Reference proteome</keyword>
<proteinExistence type="predicted"/>
<protein>
    <submittedName>
        <fullName evidence="1">CzcE family metal-binding protein</fullName>
    </submittedName>
</protein>
<organism evidence="1 2">
    <name type="scientific">Imbroritus primus</name>
    <dbReference type="NCBI Taxonomy" id="3058603"/>
    <lineage>
        <taxon>Bacteria</taxon>
        <taxon>Pseudomonadati</taxon>
        <taxon>Pseudomonadota</taxon>
        <taxon>Betaproteobacteria</taxon>
        <taxon>Burkholderiales</taxon>
        <taxon>Burkholderiaceae</taxon>
        <taxon>Imbroritus</taxon>
    </lineage>
</organism>
<evidence type="ECO:0000313" key="2">
    <source>
        <dbReference type="Proteomes" id="UP000004277"/>
    </source>
</evidence>
<name>A0ACD3SL71_9BURK</name>
<evidence type="ECO:0000313" key="1">
    <source>
        <dbReference type="EMBL" id="TMS56935.1"/>
    </source>
</evidence>
<sequence>MTQLSSPPHVPVGMRSLDWPCCYETKENTMKQTRLALALAILGAVSAMPAAAQANPAAPQRAAVVPAWENPISLYGRPATVAEATRTIDLAQAGGWINLESGETVAFRSGDRIAAWSFAPAVRHRTVQLSQLLPDLPQANTVRLNLERASLYR</sequence>